<dbReference type="GO" id="GO:0097062">
    <property type="term" value="P:dendritic spine maintenance"/>
    <property type="evidence" value="ECO:0007669"/>
    <property type="project" value="TreeGrafter"/>
</dbReference>
<dbReference type="InterPro" id="IPR036034">
    <property type="entry name" value="PDZ_sf"/>
</dbReference>
<dbReference type="Gene3D" id="2.30.42.10">
    <property type="match status" value="1"/>
</dbReference>
<dbReference type="GO" id="GO:0008021">
    <property type="term" value="C:synaptic vesicle"/>
    <property type="evidence" value="ECO:0007669"/>
    <property type="project" value="TreeGrafter"/>
</dbReference>
<accession>A0A0X3NZL4</accession>
<evidence type="ECO:0000259" key="1">
    <source>
        <dbReference type="PROSITE" id="PS50106"/>
    </source>
</evidence>
<dbReference type="SMART" id="SM00228">
    <property type="entry name" value="PDZ"/>
    <property type="match status" value="1"/>
</dbReference>
<dbReference type="GO" id="GO:0002092">
    <property type="term" value="P:positive regulation of receptor internalization"/>
    <property type="evidence" value="ECO:0007669"/>
    <property type="project" value="TreeGrafter"/>
</dbReference>
<dbReference type="AlphaFoldDB" id="A0A0X3NZL4"/>
<feature type="domain" description="PDZ" evidence="1">
    <location>
        <begin position="22"/>
        <end position="105"/>
    </location>
</feature>
<dbReference type="GO" id="GO:0032588">
    <property type="term" value="C:trans-Golgi network membrane"/>
    <property type="evidence" value="ECO:0007669"/>
    <property type="project" value="TreeGrafter"/>
</dbReference>
<dbReference type="InterPro" id="IPR010504">
    <property type="entry name" value="AH_dom"/>
</dbReference>
<protein>
    <submittedName>
        <fullName evidence="2">PRKCA-binding protein</fullName>
    </submittedName>
</protein>
<dbReference type="InterPro" id="IPR030798">
    <property type="entry name" value="Arfaptin_fam"/>
</dbReference>
<sequence>MSVYDSYMYEEDKMGMTVTSGSVTLKKDPQNLVGISIGGGAPYCPCLYVVQVFDSTPAARDGTIQAGDEITGVGGISVKGKGKVEVAHLIQSFKETVTIFFNKLHADPKQGKTLDIVLKKMKHRMVENMEASTADALGLSRAILVNDGLVKKMDELDRTASMFAGLVTHSRSLVRAIFNLSKVHHGEFDAFSSLSFPNV</sequence>
<dbReference type="GO" id="GO:0005543">
    <property type="term" value="F:phospholipid binding"/>
    <property type="evidence" value="ECO:0007669"/>
    <property type="project" value="TreeGrafter"/>
</dbReference>
<dbReference type="GO" id="GO:0005080">
    <property type="term" value="F:protein kinase C binding"/>
    <property type="evidence" value="ECO:0007669"/>
    <property type="project" value="TreeGrafter"/>
</dbReference>
<dbReference type="PANTHER" id="PTHR12141">
    <property type="entry name" value="ARFAPTIN-RELATED"/>
    <property type="match status" value="1"/>
</dbReference>
<dbReference type="PROSITE" id="PS50106">
    <property type="entry name" value="PDZ"/>
    <property type="match status" value="1"/>
</dbReference>
<evidence type="ECO:0000313" key="2">
    <source>
        <dbReference type="EMBL" id="JAP45221.1"/>
    </source>
</evidence>
<dbReference type="EMBL" id="GEEE01018004">
    <property type="protein sequence ID" value="JAP45221.1"/>
    <property type="molecule type" value="Transcribed_RNA"/>
</dbReference>
<dbReference type="GO" id="GO:0098842">
    <property type="term" value="C:postsynaptic early endosome"/>
    <property type="evidence" value="ECO:0007669"/>
    <property type="project" value="TreeGrafter"/>
</dbReference>
<reference evidence="2" key="1">
    <citation type="submission" date="2016-01" db="EMBL/GenBank/DDBJ databases">
        <title>Reference transcriptome for the parasite Schistocephalus solidus: insights into the molecular evolution of parasitism.</title>
        <authorList>
            <person name="Hebert F.O."/>
            <person name="Grambauer S."/>
            <person name="Barber I."/>
            <person name="Landry C.R."/>
            <person name="Aubin-Horth N."/>
        </authorList>
    </citation>
    <scope>NUCLEOTIDE SEQUENCE</scope>
</reference>
<dbReference type="SUPFAM" id="SSF50156">
    <property type="entry name" value="PDZ domain-like"/>
    <property type="match status" value="1"/>
</dbReference>
<dbReference type="Pfam" id="PF00595">
    <property type="entry name" value="PDZ"/>
    <property type="match status" value="1"/>
</dbReference>
<name>A0A0X3NZL4_SCHSO</name>
<organism evidence="2">
    <name type="scientific">Schistocephalus solidus</name>
    <name type="common">Tapeworm</name>
    <dbReference type="NCBI Taxonomy" id="70667"/>
    <lineage>
        <taxon>Eukaryota</taxon>
        <taxon>Metazoa</taxon>
        <taxon>Spiralia</taxon>
        <taxon>Lophotrochozoa</taxon>
        <taxon>Platyhelminthes</taxon>
        <taxon>Cestoda</taxon>
        <taxon>Eucestoda</taxon>
        <taxon>Diphyllobothriidea</taxon>
        <taxon>Diphyllobothriidae</taxon>
        <taxon>Schistocephalus</taxon>
    </lineage>
</organism>
<dbReference type="GO" id="GO:0006886">
    <property type="term" value="P:intracellular protein transport"/>
    <property type="evidence" value="ECO:0007669"/>
    <property type="project" value="TreeGrafter"/>
</dbReference>
<dbReference type="GO" id="GO:0043005">
    <property type="term" value="C:neuron projection"/>
    <property type="evidence" value="ECO:0007669"/>
    <property type="project" value="TreeGrafter"/>
</dbReference>
<gene>
    <name evidence="2" type="primary">PICK1</name>
    <name evidence="2" type="ORF">TR136323</name>
</gene>
<dbReference type="PANTHER" id="PTHR12141:SF1">
    <property type="entry name" value="PRKCA-BINDING PROTEIN"/>
    <property type="match status" value="1"/>
</dbReference>
<dbReference type="GO" id="GO:0034315">
    <property type="term" value="P:regulation of Arp2/3 complex-mediated actin nucleation"/>
    <property type="evidence" value="ECO:0007669"/>
    <property type="project" value="TreeGrafter"/>
</dbReference>
<dbReference type="GO" id="GO:0043113">
    <property type="term" value="P:receptor clustering"/>
    <property type="evidence" value="ECO:0007669"/>
    <property type="project" value="TreeGrafter"/>
</dbReference>
<dbReference type="FunFam" id="2.30.42.10:FF:000073">
    <property type="entry name" value="Interacting with PRKCA"/>
    <property type="match status" value="1"/>
</dbReference>
<dbReference type="InterPro" id="IPR001478">
    <property type="entry name" value="PDZ"/>
</dbReference>
<dbReference type="Pfam" id="PF06456">
    <property type="entry name" value="Arfaptin"/>
    <property type="match status" value="1"/>
</dbReference>
<proteinExistence type="predicted"/>
<dbReference type="GO" id="GO:0019904">
    <property type="term" value="F:protein domain specific binding"/>
    <property type="evidence" value="ECO:0007669"/>
    <property type="project" value="InterPro"/>
</dbReference>
<dbReference type="GO" id="GO:0005886">
    <property type="term" value="C:plasma membrane"/>
    <property type="evidence" value="ECO:0007669"/>
    <property type="project" value="GOC"/>
</dbReference>
<dbReference type="CDD" id="cd06722">
    <property type="entry name" value="PDZ_PICK1-like"/>
    <property type="match status" value="1"/>
</dbReference>
<dbReference type="GO" id="GO:0014069">
    <property type="term" value="C:postsynaptic density"/>
    <property type="evidence" value="ECO:0007669"/>
    <property type="project" value="TreeGrafter"/>
</dbReference>